<evidence type="ECO:0000256" key="7">
    <source>
        <dbReference type="ARBA" id="ARBA00023136"/>
    </source>
</evidence>
<name>A0A6A3HJC8_9STRA</name>
<keyword evidence="4" id="KW-0813">Transport</keyword>
<keyword evidence="7" id="KW-0472">Membrane</keyword>
<protein>
    <recommendedName>
        <fullName evidence="3">Conserved oligomeric Golgi complex subunit 7</fullName>
    </recommendedName>
    <alternativeName>
        <fullName evidence="8">Component of oligomeric Golgi complex 7</fullName>
    </alternativeName>
</protein>
<evidence type="ECO:0000256" key="4">
    <source>
        <dbReference type="ARBA" id="ARBA00022448"/>
    </source>
</evidence>
<dbReference type="GO" id="GO:0006886">
    <property type="term" value="P:intracellular protein transport"/>
    <property type="evidence" value="ECO:0007669"/>
    <property type="project" value="InterPro"/>
</dbReference>
<reference evidence="9 12" key="1">
    <citation type="submission" date="2018-09" db="EMBL/GenBank/DDBJ databases">
        <title>Genomic investigation of the strawberry pathogen Phytophthora fragariae indicates pathogenicity is determined by transcriptional variation in three key races.</title>
        <authorList>
            <person name="Adams T.M."/>
            <person name="Armitage A.D."/>
            <person name="Sobczyk M.K."/>
            <person name="Bates H.J."/>
            <person name="Dunwell J.M."/>
            <person name="Nellist C.F."/>
            <person name="Harrison R.J."/>
        </authorList>
    </citation>
    <scope>NUCLEOTIDE SEQUENCE [LARGE SCALE GENOMIC DNA]</scope>
    <source>
        <strain evidence="10 11">NOV-71</strain>
        <strain evidence="9 12">SCRP245</strain>
    </source>
</reference>
<evidence type="ECO:0000256" key="6">
    <source>
        <dbReference type="ARBA" id="ARBA00023034"/>
    </source>
</evidence>
<organism evidence="9 12">
    <name type="scientific">Phytophthora fragariae</name>
    <dbReference type="NCBI Taxonomy" id="53985"/>
    <lineage>
        <taxon>Eukaryota</taxon>
        <taxon>Sar</taxon>
        <taxon>Stramenopiles</taxon>
        <taxon>Oomycota</taxon>
        <taxon>Peronosporomycetes</taxon>
        <taxon>Peronosporales</taxon>
        <taxon>Peronosporaceae</taxon>
        <taxon>Phytophthora</taxon>
    </lineage>
</organism>
<sequence>MCRGAAIGRGHFPAGVTGSLCPIRVDSTGSTLALDTTRARDVPADFRGTVAAFLCTVCSISVLSEIGAQQLAADLSYFHNVLSAVGGEVNFVVDDLRRALEMDLQAHLQHVEELRADHDNPEHQALAKMCSCHAETGPRPAPSTVFG</sequence>
<dbReference type="GO" id="GO:0017119">
    <property type="term" value="C:Golgi transport complex"/>
    <property type="evidence" value="ECO:0007669"/>
    <property type="project" value="InterPro"/>
</dbReference>
<proteinExistence type="inferred from homology"/>
<evidence type="ECO:0000256" key="2">
    <source>
        <dbReference type="ARBA" id="ARBA00005831"/>
    </source>
</evidence>
<dbReference type="PANTHER" id="PTHR21443:SF0">
    <property type="entry name" value="CONSERVED OLIGOMERIC GOLGI COMPLEX SUBUNIT 7"/>
    <property type="match status" value="1"/>
</dbReference>
<comment type="similarity">
    <text evidence="2">Belongs to the COG7 family.</text>
</comment>
<evidence type="ECO:0000313" key="9">
    <source>
        <dbReference type="EMBL" id="KAE8969457.1"/>
    </source>
</evidence>
<dbReference type="InterPro" id="IPR019335">
    <property type="entry name" value="COG7"/>
</dbReference>
<evidence type="ECO:0000313" key="12">
    <source>
        <dbReference type="Proteomes" id="UP000460718"/>
    </source>
</evidence>
<accession>A0A6A3HJC8</accession>
<dbReference type="EMBL" id="QXFZ01003342">
    <property type="protein sequence ID" value="KAE9069661.1"/>
    <property type="molecule type" value="Genomic_DNA"/>
</dbReference>
<evidence type="ECO:0000256" key="5">
    <source>
        <dbReference type="ARBA" id="ARBA00022927"/>
    </source>
</evidence>
<dbReference type="Proteomes" id="UP000441208">
    <property type="component" value="Unassembled WGS sequence"/>
</dbReference>
<dbReference type="GO" id="GO:0007030">
    <property type="term" value="P:Golgi organization"/>
    <property type="evidence" value="ECO:0007669"/>
    <property type="project" value="TreeGrafter"/>
</dbReference>
<evidence type="ECO:0000256" key="1">
    <source>
        <dbReference type="ARBA" id="ARBA00004395"/>
    </source>
</evidence>
<dbReference type="AlphaFoldDB" id="A0A6A3HJC8"/>
<keyword evidence="5" id="KW-0653">Protein transport</keyword>
<gene>
    <name evidence="10" type="ORF">PF007_g27234</name>
    <name evidence="9" type="ORF">PF011_g26797</name>
</gene>
<dbReference type="PANTHER" id="PTHR21443">
    <property type="entry name" value="CONSERVED OLIGOMERIC GOLGI COMPLEX COMPONENT 7"/>
    <property type="match status" value="1"/>
</dbReference>
<dbReference type="GO" id="GO:0006890">
    <property type="term" value="P:retrograde vesicle-mediated transport, Golgi to endoplasmic reticulum"/>
    <property type="evidence" value="ECO:0007669"/>
    <property type="project" value="TreeGrafter"/>
</dbReference>
<dbReference type="GO" id="GO:0000139">
    <property type="term" value="C:Golgi membrane"/>
    <property type="evidence" value="ECO:0007669"/>
    <property type="project" value="UniProtKB-SubCell"/>
</dbReference>
<evidence type="ECO:0000313" key="11">
    <source>
        <dbReference type="Proteomes" id="UP000441208"/>
    </source>
</evidence>
<dbReference type="Proteomes" id="UP000460718">
    <property type="component" value="Unassembled WGS sequence"/>
</dbReference>
<evidence type="ECO:0000313" key="10">
    <source>
        <dbReference type="EMBL" id="KAE9069661.1"/>
    </source>
</evidence>
<dbReference type="EMBL" id="QXFW01003661">
    <property type="protein sequence ID" value="KAE8969457.1"/>
    <property type="molecule type" value="Genomic_DNA"/>
</dbReference>
<keyword evidence="6" id="KW-0333">Golgi apparatus</keyword>
<comment type="subcellular location">
    <subcellularLocation>
        <location evidence="1">Golgi apparatus membrane</location>
        <topology evidence="1">Peripheral membrane protein</topology>
    </subcellularLocation>
</comment>
<evidence type="ECO:0000256" key="3">
    <source>
        <dbReference type="ARBA" id="ARBA00020984"/>
    </source>
</evidence>
<evidence type="ECO:0000256" key="8">
    <source>
        <dbReference type="ARBA" id="ARBA00031345"/>
    </source>
</evidence>
<comment type="caution">
    <text evidence="9">The sequence shown here is derived from an EMBL/GenBank/DDBJ whole genome shotgun (WGS) entry which is preliminary data.</text>
</comment>